<dbReference type="PANTHER" id="PTHR11365">
    <property type="entry name" value="5-OXOPROLINASE RELATED"/>
    <property type="match status" value="1"/>
</dbReference>
<gene>
    <name evidence="2" type="ORF">MGWOODY_XGa299</name>
</gene>
<protein>
    <submittedName>
        <fullName evidence="2">N-methylhydantoinase B</fullName>
        <ecNumber evidence="2">3.5.2.14</ecNumber>
    </submittedName>
</protein>
<dbReference type="EC" id="3.5.2.14" evidence="2"/>
<feature type="domain" description="Hydantoinase B/oxoprolinase" evidence="1">
    <location>
        <begin position="18"/>
        <end position="536"/>
    </location>
</feature>
<sequence length="567" mass="61178">MSERAYQETKTTTGTSLDPVEYAVLSQALMAAGREMGVKLIRSSYSNIVREAQDASAALFDRAGNVVAQAELIPMQLGPMSDIFRACAAVVPPEDLKEGDFYINNDPYGGGQHLQDVFIFSPIFVSNELVGFAGTVSHHLDLGGGNPGLSPDAVDVHAEGIIFPPSVYNFSRDWNGGPLERLVAANIRVPDQTIGDFYAQFAANAIGAERVRQLCEKYGTDSVTRSMTELIDYSERRFRAALREVPDGEYFGEDAIDDDGLSDEPLVVKAKVTVQGDSVHVDFDGTCPQVRRNLNCPWASTISATLAAIKATLTSADIPFNEGMKSAVTVTAPEGCLVNPIYPAPVRARMLSAYRCFDAVLKALAQAVPDKVIAGGNDSTHSTAISHLSGSRYKVYLEIFGGGYGASPRVDGCDAVDSTLSNCTNVPIEAMDMDFDHFRVEAYALVPDSCGHGRQRGGLALMRRYRILKDNTNFARYSDRARIAPFGLFGGTDGGRSYCELTRDGQTELMPSKGQFDLKKGDILTLYTAGGGGYGAVDERSGNAIAQDIQEGYVTREAALAFYGRTE</sequence>
<dbReference type="PANTHER" id="PTHR11365:SF23">
    <property type="entry name" value="HYPOTHETICAL 5-OXOPROLINASE (EUROFUNG)-RELATED"/>
    <property type="match status" value="1"/>
</dbReference>
<keyword evidence="2" id="KW-0378">Hydrolase</keyword>
<dbReference type="InterPro" id="IPR045079">
    <property type="entry name" value="Oxoprolinase-like"/>
</dbReference>
<dbReference type="Pfam" id="PF02538">
    <property type="entry name" value="Hydantoinase_B"/>
    <property type="match status" value="1"/>
</dbReference>
<dbReference type="EMBL" id="CZRL01000073">
    <property type="protein sequence ID" value="CUS51987.1"/>
    <property type="molecule type" value="Genomic_DNA"/>
</dbReference>
<dbReference type="GO" id="GO:0047423">
    <property type="term" value="F:N-methylhydantoinase (ATP-hydrolyzing) activity"/>
    <property type="evidence" value="ECO:0007669"/>
    <property type="project" value="UniProtKB-EC"/>
</dbReference>
<evidence type="ECO:0000259" key="1">
    <source>
        <dbReference type="Pfam" id="PF02538"/>
    </source>
</evidence>
<evidence type="ECO:0000313" key="2">
    <source>
        <dbReference type="EMBL" id="CUS51987.1"/>
    </source>
</evidence>
<reference evidence="2" key="1">
    <citation type="submission" date="2015-10" db="EMBL/GenBank/DDBJ databases">
        <authorList>
            <person name="Gilbert D.G."/>
        </authorList>
    </citation>
    <scope>NUCLEOTIDE SEQUENCE</scope>
</reference>
<dbReference type="InterPro" id="IPR003692">
    <property type="entry name" value="Hydantoinase_B"/>
</dbReference>
<proteinExistence type="predicted"/>
<organism evidence="2">
    <name type="scientific">hydrothermal vent metagenome</name>
    <dbReference type="NCBI Taxonomy" id="652676"/>
    <lineage>
        <taxon>unclassified sequences</taxon>
        <taxon>metagenomes</taxon>
        <taxon>ecological metagenomes</taxon>
    </lineage>
</organism>
<dbReference type="GO" id="GO:0017168">
    <property type="term" value="F:5-oxoprolinase (ATP-hydrolyzing) activity"/>
    <property type="evidence" value="ECO:0007669"/>
    <property type="project" value="TreeGrafter"/>
</dbReference>
<name>A0A160TQN5_9ZZZZ</name>
<dbReference type="AlphaFoldDB" id="A0A160TQN5"/>
<accession>A0A160TQN5</accession>
<dbReference type="GO" id="GO:0005829">
    <property type="term" value="C:cytosol"/>
    <property type="evidence" value="ECO:0007669"/>
    <property type="project" value="TreeGrafter"/>
</dbReference>
<dbReference type="GO" id="GO:0006749">
    <property type="term" value="P:glutathione metabolic process"/>
    <property type="evidence" value="ECO:0007669"/>
    <property type="project" value="TreeGrafter"/>
</dbReference>